<dbReference type="AlphaFoldDB" id="A0A1H0Y2V3"/>
<protein>
    <submittedName>
        <fullName evidence="5">Transcriptional regulator, DeoR family</fullName>
    </submittedName>
</protein>
<dbReference type="InterPro" id="IPR050313">
    <property type="entry name" value="Carb_Metab_HTH_regulators"/>
</dbReference>
<dbReference type="SUPFAM" id="SSF46785">
    <property type="entry name" value="Winged helix' DNA-binding domain"/>
    <property type="match status" value="1"/>
</dbReference>
<dbReference type="OrthoDB" id="7688673at2"/>
<evidence type="ECO:0000313" key="5">
    <source>
        <dbReference type="EMBL" id="SDQ09478.1"/>
    </source>
</evidence>
<gene>
    <name evidence="5" type="ORF">SAMN04488565_0466</name>
</gene>
<dbReference type="PANTHER" id="PTHR30363">
    <property type="entry name" value="HTH-TYPE TRANSCRIPTIONAL REGULATOR SRLR-RELATED"/>
    <property type="match status" value="1"/>
</dbReference>
<dbReference type="eggNOG" id="COG1349">
    <property type="taxonomic scope" value="Bacteria"/>
</dbReference>
<reference evidence="5 6" key="1">
    <citation type="submission" date="2016-10" db="EMBL/GenBank/DDBJ databases">
        <authorList>
            <person name="de Groot N.N."/>
        </authorList>
    </citation>
    <scope>NUCLEOTIDE SEQUENCE [LARGE SCALE GENOMIC DNA]</scope>
    <source>
        <strain evidence="5 6">DSM 22788</strain>
    </source>
</reference>
<keyword evidence="2" id="KW-0238">DNA-binding</keyword>
<dbReference type="InterPro" id="IPR001034">
    <property type="entry name" value="DeoR_HTH"/>
</dbReference>
<accession>A0A1H0Y2V3</accession>
<dbReference type="Pfam" id="PF08220">
    <property type="entry name" value="HTH_DeoR"/>
    <property type="match status" value="1"/>
</dbReference>
<name>A0A1H0Y2V3_9MICO</name>
<evidence type="ECO:0000256" key="3">
    <source>
        <dbReference type="ARBA" id="ARBA00023163"/>
    </source>
</evidence>
<sequence length="264" mass="27601">MTPTAAQRDERILGLLEGRELVSVGELAASVGVSAVTMRKDLDRLSRSAVIERVRGGARLRTAEEGPLAERLGHRVGAKRAVARRAADLVGADAVIAIDSSSTGYYLALELADRTDLTIVTNSLRVASQLAERSGPAIVVLGGTVRRTSHSTVGFPAELLRGYGTIDLAFLGVSALSPEQGLLERSFSEAETKRAMASAAELVVGLFDSTKASGFGQHSVVPATAVDRLITDDEFAEADAAPWRALGVTVDRAAQAAPPSAAAR</sequence>
<dbReference type="Pfam" id="PF00455">
    <property type="entry name" value="DeoRC"/>
    <property type="match status" value="1"/>
</dbReference>
<feature type="domain" description="HTH deoR-type" evidence="4">
    <location>
        <begin position="5"/>
        <end position="60"/>
    </location>
</feature>
<evidence type="ECO:0000259" key="4">
    <source>
        <dbReference type="PROSITE" id="PS51000"/>
    </source>
</evidence>
<dbReference type="Gene3D" id="3.40.50.1360">
    <property type="match status" value="1"/>
</dbReference>
<dbReference type="GO" id="GO:0003700">
    <property type="term" value="F:DNA-binding transcription factor activity"/>
    <property type="evidence" value="ECO:0007669"/>
    <property type="project" value="InterPro"/>
</dbReference>
<keyword evidence="1" id="KW-0805">Transcription regulation</keyword>
<dbReference type="PROSITE" id="PS00894">
    <property type="entry name" value="HTH_DEOR_1"/>
    <property type="match status" value="1"/>
</dbReference>
<dbReference type="InterPro" id="IPR037171">
    <property type="entry name" value="NagB/RpiA_transferase-like"/>
</dbReference>
<evidence type="ECO:0000313" key="6">
    <source>
        <dbReference type="Proteomes" id="UP000182690"/>
    </source>
</evidence>
<dbReference type="SUPFAM" id="SSF100950">
    <property type="entry name" value="NagB/RpiA/CoA transferase-like"/>
    <property type="match status" value="1"/>
</dbReference>
<dbReference type="EMBL" id="FNKB01000001">
    <property type="protein sequence ID" value="SDQ09478.1"/>
    <property type="molecule type" value="Genomic_DNA"/>
</dbReference>
<dbReference type="InterPro" id="IPR018356">
    <property type="entry name" value="Tscrpt_reg_HTH_DeoR_CS"/>
</dbReference>
<dbReference type="RefSeq" id="WP_010155772.1">
    <property type="nucleotide sequence ID" value="NZ_FNKB01000001.1"/>
</dbReference>
<dbReference type="SMART" id="SM01134">
    <property type="entry name" value="DeoRC"/>
    <property type="match status" value="1"/>
</dbReference>
<dbReference type="PANTHER" id="PTHR30363:SF44">
    <property type="entry name" value="AGA OPERON TRANSCRIPTIONAL REPRESSOR-RELATED"/>
    <property type="match status" value="1"/>
</dbReference>
<dbReference type="Gene3D" id="1.10.10.10">
    <property type="entry name" value="Winged helix-like DNA-binding domain superfamily/Winged helix DNA-binding domain"/>
    <property type="match status" value="1"/>
</dbReference>
<dbReference type="GO" id="GO:0003677">
    <property type="term" value="F:DNA binding"/>
    <property type="evidence" value="ECO:0007669"/>
    <property type="project" value="UniProtKB-KW"/>
</dbReference>
<dbReference type="InterPro" id="IPR036390">
    <property type="entry name" value="WH_DNA-bd_sf"/>
</dbReference>
<proteinExistence type="predicted"/>
<organism evidence="5 6">
    <name type="scientific">Leucobacter chromiiresistens</name>
    <dbReference type="NCBI Taxonomy" id="1079994"/>
    <lineage>
        <taxon>Bacteria</taxon>
        <taxon>Bacillati</taxon>
        <taxon>Actinomycetota</taxon>
        <taxon>Actinomycetes</taxon>
        <taxon>Micrococcales</taxon>
        <taxon>Microbacteriaceae</taxon>
        <taxon>Leucobacter</taxon>
    </lineage>
</organism>
<dbReference type="SMART" id="SM00420">
    <property type="entry name" value="HTH_DEOR"/>
    <property type="match status" value="1"/>
</dbReference>
<dbReference type="InterPro" id="IPR014036">
    <property type="entry name" value="DeoR-like_C"/>
</dbReference>
<dbReference type="InterPro" id="IPR036388">
    <property type="entry name" value="WH-like_DNA-bd_sf"/>
</dbReference>
<evidence type="ECO:0000256" key="2">
    <source>
        <dbReference type="ARBA" id="ARBA00023125"/>
    </source>
</evidence>
<dbReference type="Proteomes" id="UP000182690">
    <property type="component" value="Unassembled WGS sequence"/>
</dbReference>
<evidence type="ECO:0000256" key="1">
    <source>
        <dbReference type="ARBA" id="ARBA00023015"/>
    </source>
</evidence>
<keyword evidence="3" id="KW-0804">Transcription</keyword>
<dbReference type="STRING" id="1079994.SAMN04488565_0466"/>
<dbReference type="PROSITE" id="PS51000">
    <property type="entry name" value="HTH_DEOR_2"/>
    <property type="match status" value="1"/>
</dbReference>